<proteinExistence type="predicted"/>
<organism evidence="1 2">
    <name type="scientific">Brachionus plicatilis</name>
    <name type="common">Marine rotifer</name>
    <name type="synonym">Brachionus muelleri</name>
    <dbReference type="NCBI Taxonomy" id="10195"/>
    <lineage>
        <taxon>Eukaryota</taxon>
        <taxon>Metazoa</taxon>
        <taxon>Spiralia</taxon>
        <taxon>Gnathifera</taxon>
        <taxon>Rotifera</taxon>
        <taxon>Eurotatoria</taxon>
        <taxon>Monogononta</taxon>
        <taxon>Pseudotrocha</taxon>
        <taxon>Ploima</taxon>
        <taxon>Brachionidae</taxon>
        <taxon>Brachionus</taxon>
    </lineage>
</organism>
<protein>
    <submittedName>
        <fullName evidence="1">Uncharacterized protein</fullName>
    </submittedName>
</protein>
<sequence length="59" mass="6754">MIQTAAEKLNEIMIQTAAERLSVILITAASKRYFFLSNILLRAFDEKIPVQLIFLVENN</sequence>
<dbReference type="AlphaFoldDB" id="A0A3M7PLG9"/>
<dbReference type="Proteomes" id="UP000276133">
    <property type="component" value="Unassembled WGS sequence"/>
</dbReference>
<gene>
    <name evidence="1" type="ORF">BpHYR1_013393</name>
</gene>
<name>A0A3M7PLG9_BRAPC</name>
<accession>A0A3M7PLG9</accession>
<reference evidence="1 2" key="1">
    <citation type="journal article" date="2018" name="Sci. Rep.">
        <title>Genomic signatures of local adaptation to the degree of environmental predictability in rotifers.</title>
        <authorList>
            <person name="Franch-Gras L."/>
            <person name="Hahn C."/>
            <person name="Garcia-Roger E.M."/>
            <person name="Carmona M.J."/>
            <person name="Serra M."/>
            <person name="Gomez A."/>
        </authorList>
    </citation>
    <scope>NUCLEOTIDE SEQUENCE [LARGE SCALE GENOMIC DNA]</scope>
    <source>
        <strain evidence="1">HYR1</strain>
    </source>
</reference>
<dbReference type="EMBL" id="REGN01010004">
    <property type="protein sequence ID" value="RMZ99899.1"/>
    <property type="molecule type" value="Genomic_DNA"/>
</dbReference>
<evidence type="ECO:0000313" key="1">
    <source>
        <dbReference type="EMBL" id="RMZ99899.1"/>
    </source>
</evidence>
<comment type="caution">
    <text evidence="1">The sequence shown here is derived from an EMBL/GenBank/DDBJ whole genome shotgun (WGS) entry which is preliminary data.</text>
</comment>
<evidence type="ECO:0000313" key="2">
    <source>
        <dbReference type="Proteomes" id="UP000276133"/>
    </source>
</evidence>
<keyword evidence="2" id="KW-1185">Reference proteome</keyword>